<dbReference type="Proteomes" id="UP000605986">
    <property type="component" value="Unassembled WGS sequence"/>
</dbReference>
<name>A0A8H4K2L5_9HYPO</name>
<reference evidence="2" key="1">
    <citation type="submission" date="2020-01" db="EMBL/GenBank/DDBJ databases">
        <title>Identification and distribution of gene clusters putatively required for synthesis of sphingolipid metabolism inhibitors in phylogenetically diverse species of the filamentous fungus Fusarium.</title>
        <authorList>
            <person name="Kim H.-S."/>
            <person name="Busman M."/>
            <person name="Brown D.W."/>
            <person name="Divon H."/>
            <person name="Uhlig S."/>
            <person name="Proctor R.H."/>
        </authorList>
    </citation>
    <scope>NUCLEOTIDE SEQUENCE</scope>
    <source>
        <strain evidence="2">NRRL 53441</strain>
    </source>
</reference>
<accession>A0A8H4K2L5</accession>
<protein>
    <submittedName>
        <fullName evidence="2">Uncharacterized protein</fullName>
    </submittedName>
</protein>
<feature type="region of interest" description="Disordered" evidence="1">
    <location>
        <begin position="346"/>
        <end position="376"/>
    </location>
</feature>
<proteinExistence type="predicted"/>
<comment type="caution">
    <text evidence="2">The sequence shown here is derived from an EMBL/GenBank/DDBJ whole genome shotgun (WGS) entry which is preliminary data.</text>
</comment>
<keyword evidence="3" id="KW-1185">Reference proteome</keyword>
<dbReference type="AlphaFoldDB" id="A0A8H4K2L5"/>
<dbReference type="EMBL" id="JAADJG010000618">
    <property type="protein sequence ID" value="KAF4441593.1"/>
    <property type="molecule type" value="Genomic_DNA"/>
</dbReference>
<gene>
    <name evidence="2" type="ORF">F53441_11997</name>
</gene>
<evidence type="ECO:0000256" key="1">
    <source>
        <dbReference type="SAM" id="MobiDB-lite"/>
    </source>
</evidence>
<dbReference type="OrthoDB" id="3029913at2759"/>
<organism evidence="2 3">
    <name type="scientific">Fusarium austroafricanum</name>
    <dbReference type="NCBI Taxonomy" id="2364996"/>
    <lineage>
        <taxon>Eukaryota</taxon>
        <taxon>Fungi</taxon>
        <taxon>Dikarya</taxon>
        <taxon>Ascomycota</taxon>
        <taxon>Pezizomycotina</taxon>
        <taxon>Sordariomycetes</taxon>
        <taxon>Hypocreomycetidae</taxon>
        <taxon>Hypocreales</taxon>
        <taxon>Nectriaceae</taxon>
        <taxon>Fusarium</taxon>
        <taxon>Fusarium concolor species complex</taxon>
    </lineage>
</organism>
<evidence type="ECO:0000313" key="3">
    <source>
        <dbReference type="Proteomes" id="UP000605986"/>
    </source>
</evidence>
<feature type="region of interest" description="Disordered" evidence="1">
    <location>
        <begin position="22"/>
        <end position="49"/>
    </location>
</feature>
<sequence length="480" mass="54056">MDESQQVSLLISLTTGLVDSDIDPNLDQAAGELASTPDPDDPCKPSNKPYDEFSAPFSTDWVLDALLFTNIPAHYQLSVASHLPQESLRFFTVDDNRVKAYPDCALSLDNRVDRTHDKVRNAIKGTINWFLSSPSSVHSYPSPVPRYGCFIRSAVISQFPDLIVEAPVTTKKASEKDQPSILLRHEILDKGTMLCLFPKPPSLSTFYSLTFTQQPHEQTFAVGKKVTADYLEIAERRAYTVKNPHDPEQDNPLNEFTWKKDVVPDARNVVYKWDVTDPDPVPKKTTDLRILLIENFADDYRHQLENMPKDLYSDDTSTSALMAWQLILPASMLPIQTLPEMLSPDPSMPRELPVYHREPPHQPAPPKNSQRTGPQYGDEFVSYEERKKFAREGSGPQAPAAMYLQESLEGIQGIAENLYPMFQSFFWPLENPGTAGDLGKIKMLKDFQGNVLPQSLVFGIRIVGNAFEEFKIKAIEISIP</sequence>
<evidence type="ECO:0000313" key="2">
    <source>
        <dbReference type="EMBL" id="KAF4441593.1"/>
    </source>
</evidence>